<comment type="similarity">
    <text evidence="2">Belongs to the UQCRH/QCR6 family.</text>
</comment>
<dbReference type="Pfam" id="PF02320">
    <property type="entry name" value="UCR_hinge"/>
    <property type="match status" value="2"/>
</dbReference>
<keyword evidence="6" id="KW-0249">Electron transport</keyword>
<dbReference type="FunFam" id="1.10.287.20:FF:000001">
    <property type="entry name" value="Cytochrome b-c1 complex subunit 6"/>
    <property type="match status" value="2"/>
</dbReference>
<dbReference type="GO" id="GO:0006122">
    <property type="term" value="P:mitochondrial electron transport, ubiquinol to cytochrome c"/>
    <property type="evidence" value="ECO:0007669"/>
    <property type="project" value="InterPro"/>
</dbReference>
<evidence type="ECO:0000256" key="10">
    <source>
        <dbReference type="ARBA" id="ARBA00044364"/>
    </source>
</evidence>
<organism evidence="13 14">
    <name type="scientific">Populus alba x Populus x berolinensis</name>
    <dbReference type="NCBI Taxonomy" id="444605"/>
    <lineage>
        <taxon>Eukaryota</taxon>
        <taxon>Viridiplantae</taxon>
        <taxon>Streptophyta</taxon>
        <taxon>Embryophyta</taxon>
        <taxon>Tracheophyta</taxon>
        <taxon>Spermatophyta</taxon>
        <taxon>Magnoliopsida</taxon>
        <taxon>eudicotyledons</taxon>
        <taxon>Gunneridae</taxon>
        <taxon>Pentapetalae</taxon>
        <taxon>rosids</taxon>
        <taxon>fabids</taxon>
        <taxon>Malpighiales</taxon>
        <taxon>Salicaceae</taxon>
        <taxon>Saliceae</taxon>
        <taxon>Populus</taxon>
    </lineage>
</organism>
<keyword evidence="14" id="KW-1185">Reference proteome</keyword>
<evidence type="ECO:0000256" key="5">
    <source>
        <dbReference type="ARBA" id="ARBA00022792"/>
    </source>
</evidence>
<dbReference type="InterPro" id="IPR023184">
    <property type="entry name" value="Ubol_cytC_Rdtase_hinge_dom"/>
</dbReference>
<dbReference type="InterPro" id="IPR036811">
    <property type="entry name" value="Ubol_cytC_Rdtase_hinge_dom_sf"/>
</dbReference>
<proteinExistence type="inferred from homology"/>
<evidence type="ECO:0000256" key="11">
    <source>
        <dbReference type="ARBA" id="ARBA00076110"/>
    </source>
</evidence>
<feature type="domain" description="Ubiquinol-cytochrome C reductase hinge" evidence="12">
    <location>
        <begin position="133"/>
        <end position="185"/>
    </location>
</feature>
<dbReference type="InterPro" id="IPR003422">
    <property type="entry name" value="Cyt_b-c1_6"/>
</dbReference>
<evidence type="ECO:0000256" key="4">
    <source>
        <dbReference type="ARBA" id="ARBA00022660"/>
    </source>
</evidence>
<gene>
    <name evidence="13" type="ORF">NC653_005710</name>
</gene>
<dbReference type="AlphaFoldDB" id="A0AAD6WBP9"/>
<comment type="subcellular location">
    <subcellularLocation>
        <location evidence="1">Mitochondrion inner membrane</location>
        <topology evidence="1">Peripheral membrane protein</topology>
        <orientation evidence="1">Intermembrane side</orientation>
    </subcellularLocation>
</comment>
<evidence type="ECO:0000256" key="6">
    <source>
        <dbReference type="ARBA" id="ARBA00022982"/>
    </source>
</evidence>
<dbReference type="SUPFAM" id="SSF81531">
    <property type="entry name" value="Non-heme 11 kDa protein of cytochrome bc1 complex (Ubiquinol-cytochrome c reductase)"/>
    <property type="match status" value="2"/>
</dbReference>
<dbReference type="Gene3D" id="1.10.287.20">
    <property type="entry name" value="Ubiquinol-cytochrome C reductase hinge domain"/>
    <property type="match status" value="2"/>
</dbReference>
<keyword evidence="8" id="KW-0472">Membrane</keyword>
<dbReference type="PANTHER" id="PTHR15336">
    <property type="entry name" value="UBIQUINOL-CYTOCHROME C REDUCTASE COMPLEX 7.8 KDA PROTEIN"/>
    <property type="match status" value="1"/>
</dbReference>
<dbReference type="EMBL" id="JAQIZT010000002">
    <property type="protein sequence ID" value="KAJ7006442.1"/>
    <property type="molecule type" value="Genomic_DNA"/>
</dbReference>
<accession>A0AAD6WBP9</accession>
<keyword evidence="3" id="KW-0813">Transport</keyword>
<feature type="domain" description="Ubiquinol-cytochrome C reductase hinge" evidence="12">
    <location>
        <begin position="275"/>
        <end position="336"/>
    </location>
</feature>
<protein>
    <recommendedName>
        <fullName evidence="11">Complex III subunit VI</fullName>
    </recommendedName>
    <alternativeName>
        <fullName evidence="10">Mitochondrial hinge protein</fullName>
    </alternativeName>
</protein>
<keyword evidence="9" id="KW-1015">Disulfide bond</keyword>
<keyword evidence="5" id="KW-0999">Mitochondrion inner membrane</keyword>
<comment type="caution">
    <text evidence="13">The sequence shown here is derived from an EMBL/GenBank/DDBJ whole genome shotgun (WGS) entry which is preliminary data.</text>
</comment>
<evidence type="ECO:0000256" key="3">
    <source>
        <dbReference type="ARBA" id="ARBA00022448"/>
    </source>
</evidence>
<evidence type="ECO:0000313" key="14">
    <source>
        <dbReference type="Proteomes" id="UP001164929"/>
    </source>
</evidence>
<reference evidence="13" key="1">
    <citation type="journal article" date="2023" name="Mol. Ecol. Resour.">
        <title>Chromosome-level genome assembly of a triploid poplar Populus alba 'Berolinensis'.</title>
        <authorList>
            <person name="Chen S."/>
            <person name="Yu Y."/>
            <person name="Wang X."/>
            <person name="Wang S."/>
            <person name="Zhang T."/>
            <person name="Zhou Y."/>
            <person name="He R."/>
            <person name="Meng N."/>
            <person name="Wang Y."/>
            <person name="Liu W."/>
            <person name="Liu Z."/>
            <person name="Liu J."/>
            <person name="Guo Q."/>
            <person name="Huang H."/>
            <person name="Sederoff R.R."/>
            <person name="Wang G."/>
            <person name="Qu G."/>
            <person name="Chen S."/>
        </authorList>
    </citation>
    <scope>NUCLEOTIDE SEQUENCE</scope>
    <source>
        <strain evidence="13">SC-2020</strain>
    </source>
</reference>
<evidence type="ECO:0000256" key="7">
    <source>
        <dbReference type="ARBA" id="ARBA00023128"/>
    </source>
</evidence>
<dbReference type="Proteomes" id="UP001164929">
    <property type="component" value="Chromosome 2"/>
</dbReference>
<keyword evidence="7" id="KW-0496">Mitochondrion</keyword>
<dbReference type="PANTHER" id="PTHR15336:SF13">
    <property type="entry name" value="UBIQUINOL-CYTOCHROME C REDUCTASE HINGE DOMAIN-CONTAINING PROTEIN"/>
    <property type="match status" value="1"/>
</dbReference>
<keyword evidence="4" id="KW-0679">Respiratory chain</keyword>
<evidence type="ECO:0000256" key="1">
    <source>
        <dbReference type="ARBA" id="ARBA00004137"/>
    </source>
</evidence>
<evidence type="ECO:0000259" key="12">
    <source>
        <dbReference type="Pfam" id="PF02320"/>
    </source>
</evidence>
<dbReference type="GO" id="GO:0005743">
    <property type="term" value="C:mitochondrial inner membrane"/>
    <property type="evidence" value="ECO:0007669"/>
    <property type="project" value="UniProtKB-SubCell"/>
</dbReference>
<evidence type="ECO:0000256" key="2">
    <source>
        <dbReference type="ARBA" id="ARBA00006498"/>
    </source>
</evidence>
<name>A0AAD6WBP9_9ROSI</name>
<evidence type="ECO:0000256" key="9">
    <source>
        <dbReference type="ARBA" id="ARBA00023157"/>
    </source>
</evidence>
<evidence type="ECO:0000256" key="8">
    <source>
        <dbReference type="ARBA" id="ARBA00023136"/>
    </source>
</evidence>
<sequence>MARPSWTETRITPKKAHNITTKSNLSIFHIWQAAAMSMRPFTAVTMMAPNTTLGVYWNTGIRKRRVTITVTDIIMLETDVLAPALPITPPSPSPRSSIIKVNLTGPAVASSASISRSSFLQLSRPRADEEPVDPKKYLEESCKPKCVKPLLEYQACVKRIQGDETGHKHCTGQYFDYWSCVDKCMRNCRLKHGMDRLRLYRFHQPKKRAQLWPNKTQPNLRSQISAKHPEINCDIVCMSERSLFKVVYKDGCIGETNCCRVLYGAESMADEELVDQKKYLEDSCRPKCVKPLLEYEACVKRVEGDDSGHKHCTGQYFDYWFCIDKCVAPKLFSKLK</sequence>
<evidence type="ECO:0000313" key="13">
    <source>
        <dbReference type="EMBL" id="KAJ7006442.1"/>
    </source>
</evidence>